<keyword evidence="3" id="KW-0732">Signal</keyword>
<accession>A0A0G4FJZ4</accession>
<dbReference type="GO" id="GO:0033897">
    <property type="term" value="F:ribonuclease T2 activity"/>
    <property type="evidence" value="ECO:0007669"/>
    <property type="project" value="InterPro"/>
</dbReference>
<keyword evidence="5" id="KW-1185">Reference proteome</keyword>
<dbReference type="Pfam" id="PF00445">
    <property type="entry name" value="Ribonuclease_T2"/>
    <property type="match status" value="1"/>
</dbReference>
<evidence type="ECO:0000313" key="5">
    <source>
        <dbReference type="Proteomes" id="UP000041254"/>
    </source>
</evidence>
<dbReference type="OrthoDB" id="435754at2759"/>
<dbReference type="Proteomes" id="UP000041254">
    <property type="component" value="Unassembled WGS sequence"/>
</dbReference>
<reference evidence="4 5" key="1">
    <citation type="submission" date="2014-11" db="EMBL/GenBank/DDBJ databases">
        <authorList>
            <person name="Zhu J."/>
            <person name="Qi W."/>
            <person name="Song R."/>
        </authorList>
    </citation>
    <scope>NUCLEOTIDE SEQUENCE [LARGE SCALE GENOMIC DNA]</scope>
</reference>
<dbReference type="EMBL" id="CDMY01000453">
    <property type="protein sequence ID" value="CEM14092.1"/>
    <property type="molecule type" value="Genomic_DNA"/>
</dbReference>
<dbReference type="SUPFAM" id="SSF55895">
    <property type="entry name" value="Ribonuclease Rh-like"/>
    <property type="match status" value="1"/>
</dbReference>
<dbReference type="PROSITE" id="PS00531">
    <property type="entry name" value="RNASE_T2_2"/>
    <property type="match status" value="1"/>
</dbReference>
<dbReference type="Gene3D" id="3.90.730.10">
    <property type="entry name" value="Ribonuclease T2-like"/>
    <property type="match status" value="1"/>
</dbReference>
<organism evidence="4 5">
    <name type="scientific">Vitrella brassicaformis (strain CCMP3155)</name>
    <dbReference type="NCBI Taxonomy" id="1169540"/>
    <lineage>
        <taxon>Eukaryota</taxon>
        <taxon>Sar</taxon>
        <taxon>Alveolata</taxon>
        <taxon>Colpodellida</taxon>
        <taxon>Vitrellaceae</taxon>
        <taxon>Vitrella</taxon>
    </lineage>
</organism>
<dbReference type="PROSITE" id="PS00530">
    <property type="entry name" value="RNASE_T2_1"/>
    <property type="match status" value="1"/>
</dbReference>
<dbReference type="STRING" id="1169540.A0A0G4FJZ4"/>
<dbReference type="PANTHER" id="PTHR11240">
    <property type="entry name" value="RIBONUCLEASE T2"/>
    <property type="match status" value="1"/>
</dbReference>
<dbReference type="AlphaFoldDB" id="A0A0G4FJZ4"/>
<feature type="signal peptide" evidence="3">
    <location>
        <begin position="1"/>
        <end position="25"/>
    </location>
</feature>
<gene>
    <name evidence="4" type="ORF">Vbra_9275</name>
</gene>
<dbReference type="InParanoid" id="A0A0G4FJZ4"/>
<dbReference type="OMA" id="HGTCAAW"/>
<evidence type="ECO:0000256" key="2">
    <source>
        <dbReference type="RuleBase" id="RU004328"/>
    </source>
</evidence>
<feature type="chain" id="PRO_5005188707" evidence="3">
    <location>
        <begin position="26"/>
        <end position="298"/>
    </location>
</feature>
<dbReference type="InterPro" id="IPR033130">
    <property type="entry name" value="RNase_T2_His_AS_2"/>
</dbReference>
<evidence type="ECO:0000256" key="1">
    <source>
        <dbReference type="ARBA" id="ARBA00007469"/>
    </source>
</evidence>
<sequence>MRSPLSDLSHLLVISGLLAICCVTAQETGVPAGTFDLYVLAEGWAPEWCLTQGKGSAECTSIKPGSFAATHFTLHGLWPQYNDTTAAARQPYRFPQFCGGFASCSRRSQKKLPHCRAPADVKSRFQHLWQRIAPAYSATLNVSGGFIDHEYARHGSCSGLSAVAYFALMARAFFLSDTPKLVRQHIGREVSVAAIQNAYGGPNMVAMSCRGPVLSQIETCWTKVTGADVDTSSLFDAAAVDETFGSSMRRMACPENVLRDLHYDDSCEKYDKVLIDRMPLTMPTDDSDNSTAGVAILA</sequence>
<dbReference type="PANTHER" id="PTHR11240:SF22">
    <property type="entry name" value="RIBONUCLEASE T2"/>
    <property type="match status" value="1"/>
</dbReference>
<protein>
    <submittedName>
        <fullName evidence="4">Uncharacterized protein</fullName>
    </submittedName>
</protein>
<name>A0A0G4FJZ4_VITBC</name>
<evidence type="ECO:0000256" key="3">
    <source>
        <dbReference type="SAM" id="SignalP"/>
    </source>
</evidence>
<dbReference type="GO" id="GO:0006401">
    <property type="term" value="P:RNA catabolic process"/>
    <property type="evidence" value="ECO:0007669"/>
    <property type="project" value="UniProtKB-ARBA"/>
</dbReference>
<dbReference type="GO" id="GO:0003723">
    <property type="term" value="F:RNA binding"/>
    <property type="evidence" value="ECO:0007669"/>
    <property type="project" value="InterPro"/>
</dbReference>
<dbReference type="InterPro" id="IPR001568">
    <property type="entry name" value="RNase_T2-like"/>
</dbReference>
<dbReference type="InterPro" id="IPR036430">
    <property type="entry name" value="RNase_T2-like_sf"/>
</dbReference>
<dbReference type="VEuPathDB" id="CryptoDB:Vbra_9275"/>
<evidence type="ECO:0000313" key="4">
    <source>
        <dbReference type="EMBL" id="CEM14092.1"/>
    </source>
</evidence>
<dbReference type="InterPro" id="IPR018188">
    <property type="entry name" value="RNase_T2_His_AS_1"/>
</dbReference>
<comment type="similarity">
    <text evidence="1 2">Belongs to the RNase T2 family.</text>
</comment>
<proteinExistence type="inferred from homology"/>
<dbReference type="PhylomeDB" id="A0A0G4FJZ4"/>